<evidence type="ECO:0000313" key="3">
    <source>
        <dbReference type="Proteomes" id="UP001500582"/>
    </source>
</evidence>
<comment type="caution">
    <text evidence="2">The sequence shown here is derived from an EMBL/GenBank/DDBJ whole genome shotgun (WGS) entry which is preliminary data.</text>
</comment>
<sequence>MKIRVFTFLLILTGVQTSLAQIKTKKPVRREVIIALKYVGNYGLGDKATTTQFDDKGNKIVKANMQGDNLFWMLIPYDKNQPNNFHWPLNTYLNELHAEPYQYLYKDIFLINDINQNGIYQAFCNEYKFNKQKLIKDQPKPEDFAPGWKDNDVYLMQTQTGAVAKMWIIDALWDEYTVNDKPQFFNGLYPRTLNFEQYHIFTLRKIISLKPVIGTNNDQDNACILVKKDAALIPFEKPKGR</sequence>
<gene>
    <name evidence="2" type="ORF">GCM10023149_39600</name>
</gene>
<evidence type="ECO:0008006" key="4">
    <source>
        <dbReference type="Google" id="ProtNLM"/>
    </source>
</evidence>
<dbReference type="RefSeq" id="WP_345212908.1">
    <property type="nucleotide sequence ID" value="NZ_BAABFT010000013.1"/>
</dbReference>
<evidence type="ECO:0000256" key="1">
    <source>
        <dbReference type="SAM" id="SignalP"/>
    </source>
</evidence>
<dbReference type="EMBL" id="BAABFT010000013">
    <property type="protein sequence ID" value="GAA4333052.1"/>
    <property type="molecule type" value="Genomic_DNA"/>
</dbReference>
<feature type="signal peptide" evidence="1">
    <location>
        <begin position="1"/>
        <end position="20"/>
    </location>
</feature>
<evidence type="ECO:0000313" key="2">
    <source>
        <dbReference type="EMBL" id="GAA4333052.1"/>
    </source>
</evidence>
<feature type="chain" id="PRO_5047284560" description="GLPGLI family protein" evidence="1">
    <location>
        <begin position="21"/>
        <end position="241"/>
    </location>
</feature>
<keyword evidence="1" id="KW-0732">Signal</keyword>
<reference evidence="3" key="1">
    <citation type="journal article" date="2019" name="Int. J. Syst. Evol. Microbiol.">
        <title>The Global Catalogue of Microorganisms (GCM) 10K type strain sequencing project: providing services to taxonomists for standard genome sequencing and annotation.</title>
        <authorList>
            <consortium name="The Broad Institute Genomics Platform"/>
            <consortium name="The Broad Institute Genome Sequencing Center for Infectious Disease"/>
            <person name="Wu L."/>
            <person name="Ma J."/>
        </authorList>
    </citation>
    <scope>NUCLEOTIDE SEQUENCE [LARGE SCALE GENOMIC DNA]</scope>
    <source>
        <strain evidence="3">JCM 17705</strain>
    </source>
</reference>
<accession>A0ABP8H1H2</accession>
<proteinExistence type="predicted"/>
<organism evidence="2 3">
    <name type="scientific">Mucilaginibacter gynuensis</name>
    <dbReference type="NCBI Taxonomy" id="1302236"/>
    <lineage>
        <taxon>Bacteria</taxon>
        <taxon>Pseudomonadati</taxon>
        <taxon>Bacteroidota</taxon>
        <taxon>Sphingobacteriia</taxon>
        <taxon>Sphingobacteriales</taxon>
        <taxon>Sphingobacteriaceae</taxon>
        <taxon>Mucilaginibacter</taxon>
    </lineage>
</organism>
<protein>
    <recommendedName>
        <fullName evidence="4">GLPGLI family protein</fullName>
    </recommendedName>
</protein>
<keyword evidence="3" id="KW-1185">Reference proteome</keyword>
<dbReference type="Proteomes" id="UP001500582">
    <property type="component" value="Unassembled WGS sequence"/>
</dbReference>
<name>A0ABP8H1H2_9SPHI</name>